<protein>
    <recommendedName>
        <fullName evidence="4">phosphopyruvate hydratase</fullName>
        <ecNumber evidence="4">4.2.1.11</ecNumber>
    </recommendedName>
</protein>
<dbReference type="AlphaFoldDB" id="A0AA36I6T8"/>
<comment type="pathway">
    <text evidence="2">Carbohydrate degradation; glycolysis; pyruvate from D-glyceraldehyde 3-phosphate: step 4/5.</text>
</comment>
<dbReference type="SUPFAM" id="SSF51604">
    <property type="entry name" value="Enolase C-terminal domain-like"/>
    <property type="match status" value="1"/>
</dbReference>
<comment type="similarity">
    <text evidence="3">Belongs to the enolase family.</text>
</comment>
<dbReference type="SMART" id="SM01192">
    <property type="entry name" value="Enolase_C"/>
    <property type="match status" value="1"/>
</dbReference>
<evidence type="ECO:0000256" key="7">
    <source>
        <dbReference type="ARBA" id="ARBA00023239"/>
    </source>
</evidence>
<keyword evidence="11" id="KW-1185">Reference proteome</keyword>
<dbReference type="PROSITE" id="PS00164">
    <property type="entry name" value="ENOLASE"/>
    <property type="match status" value="1"/>
</dbReference>
<evidence type="ECO:0000256" key="8">
    <source>
        <dbReference type="SAM" id="MobiDB-lite"/>
    </source>
</evidence>
<dbReference type="GO" id="GO:0000015">
    <property type="term" value="C:phosphopyruvate hydratase complex"/>
    <property type="evidence" value="ECO:0007669"/>
    <property type="project" value="InterPro"/>
</dbReference>
<accession>A0AA36I6T8</accession>
<dbReference type="PANTHER" id="PTHR11902:SF1">
    <property type="entry name" value="ENOLASE"/>
    <property type="match status" value="1"/>
</dbReference>
<dbReference type="Proteomes" id="UP001178507">
    <property type="component" value="Unassembled WGS sequence"/>
</dbReference>
<dbReference type="EC" id="4.2.1.11" evidence="4"/>
<feature type="compositionally biased region" description="Acidic residues" evidence="8">
    <location>
        <begin position="797"/>
        <end position="812"/>
    </location>
</feature>
<dbReference type="InterPro" id="IPR020810">
    <property type="entry name" value="Enolase_C"/>
</dbReference>
<evidence type="ECO:0000256" key="1">
    <source>
        <dbReference type="ARBA" id="ARBA00001946"/>
    </source>
</evidence>
<dbReference type="PANTHER" id="PTHR11902">
    <property type="entry name" value="ENOLASE"/>
    <property type="match status" value="1"/>
</dbReference>
<evidence type="ECO:0000313" key="10">
    <source>
        <dbReference type="EMBL" id="CAJ1381263.1"/>
    </source>
</evidence>
<feature type="domain" description="Enolase C-terminal TIM barrel" evidence="9">
    <location>
        <begin position="44"/>
        <end position="309"/>
    </location>
</feature>
<keyword evidence="7" id="KW-0456">Lyase</keyword>
<evidence type="ECO:0000256" key="5">
    <source>
        <dbReference type="ARBA" id="ARBA00022842"/>
    </source>
</evidence>
<name>A0AA36I6T8_9DINO</name>
<evidence type="ECO:0000259" key="9">
    <source>
        <dbReference type="SMART" id="SM01192"/>
    </source>
</evidence>
<reference evidence="10" key="1">
    <citation type="submission" date="2023-08" db="EMBL/GenBank/DDBJ databases">
        <authorList>
            <person name="Chen Y."/>
            <person name="Shah S."/>
            <person name="Dougan E. K."/>
            <person name="Thang M."/>
            <person name="Chan C."/>
        </authorList>
    </citation>
    <scope>NUCLEOTIDE SEQUENCE</scope>
</reference>
<dbReference type="InterPro" id="IPR020809">
    <property type="entry name" value="Enolase_CS"/>
</dbReference>
<evidence type="ECO:0000256" key="6">
    <source>
        <dbReference type="ARBA" id="ARBA00023152"/>
    </source>
</evidence>
<dbReference type="InterPro" id="IPR000941">
    <property type="entry name" value="Enolase"/>
</dbReference>
<evidence type="ECO:0000313" key="11">
    <source>
        <dbReference type="Proteomes" id="UP001178507"/>
    </source>
</evidence>
<feature type="region of interest" description="Disordered" evidence="8">
    <location>
        <begin position="749"/>
        <end position="812"/>
    </location>
</feature>
<comment type="cofactor">
    <cofactor evidence="1">
        <name>Mg(2+)</name>
        <dbReference type="ChEBI" id="CHEBI:18420"/>
    </cofactor>
</comment>
<comment type="caution">
    <text evidence="10">The sequence shown here is derived from an EMBL/GenBank/DDBJ whole genome shotgun (WGS) entry which is preliminary data.</text>
</comment>
<keyword evidence="5" id="KW-0460">Magnesium</keyword>
<evidence type="ECO:0000256" key="3">
    <source>
        <dbReference type="ARBA" id="ARBA00009604"/>
    </source>
</evidence>
<evidence type="ECO:0000256" key="4">
    <source>
        <dbReference type="ARBA" id="ARBA00012058"/>
    </source>
</evidence>
<sequence>MRAHRLLSAARLRRRAPDEMARWAAVRAAELAGSPMRPAARVLRFVMPVPSFNVINGGSHAGNRLACQEFMILPVGASTFKEAMTIGAEVYHNLKGVIKKKYGQDACNVGDEGGFAPSVQDNDEALDVLMEAIKKSGHEGKVKIGTDVAASEFFKADEKVYDLDFKQEGGGAPEMKKKVPELIAYYKSWLSKYPFVSIEDPFDQDDWDAYKAFMAEVGKDTQIVGDDLLVTNPNRIKKALEVGACNALLLKVNQIGSITEAIEAANMSMDNGWGAEVFNLDGVLFTVGANGERELAANEEVGDIKWADLPAKMKITDSVKKKVQFLDIIHDFEGPCKWDIIKHIKFVDGAKIPHNTIIRMCQGTQLEIDYQQKFREGGRAFQYMLEGLGGFQIPYVKLIPAGSGNKVPEETEDIRKGFEFIRTNGPEENCKGQFTYWTEEQVNDPNGPLHKWDKGTIKEYLRCLADQSSQDKQDEPSFQTCNHLDYFRKEKGRRTKPRVFDDGNLNLEHPASVKAVTEVDGIDRKTMARYNASSYEKNQLCQVCSNLFDRSVEPPMAANVTSDTVPFDVFFKMVRSSFHKEFDEEDLIGVFKRSVFVVFTDIGIYLRLPGAKRNPVSRQTKTKADLQWSLNLLQAALAGEDVPCCTETLGAEIFSGRRCLTEGRPTLAGIDGTTTWCFQGSDKANAQEPPMKKLRSVKASSALLTCKPELKDQSAEPKAEVPIKKEPMAEFIPFRRLPGRALTINISDSSEAPSASAPVPPGGDATSTPDHKEESAPPSPSGQVEVGNVMVDHMDAEAMDVVDPMDEIPGDDDFQRCLELAVDQALEKEGSK</sequence>
<gene>
    <name evidence="10" type="ORF">EVOR1521_LOCUS9004</name>
</gene>
<dbReference type="GO" id="GO:0004634">
    <property type="term" value="F:phosphopyruvate hydratase activity"/>
    <property type="evidence" value="ECO:0007669"/>
    <property type="project" value="UniProtKB-EC"/>
</dbReference>
<dbReference type="InterPro" id="IPR036849">
    <property type="entry name" value="Enolase-like_C_sf"/>
</dbReference>
<organism evidence="10 11">
    <name type="scientific">Effrenium voratum</name>
    <dbReference type="NCBI Taxonomy" id="2562239"/>
    <lineage>
        <taxon>Eukaryota</taxon>
        <taxon>Sar</taxon>
        <taxon>Alveolata</taxon>
        <taxon>Dinophyceae</taxon>
        <taxon>Suessiales</taxon>
        <taxon>Symbiodiniaceae</taxon>
        <taxon>Effrenium</taxon>
    </lineage>
</organism>
<keyword evidence="6" id="KW-0324">Glycolysis</keyword>
<proteinExistence type="inferred from homology"/>
<feature type="compositionally biased region" description="Low complexity" evidence="8">
    <location>
        <begin position="749"/>
        <end position="765"/>
    </location>
</feature>
<dbReference type="PRINTS" id="PR00148">
    <property type="entry name" value="ENOLASE"/>
</dbReference>
<dbReference type="Pfam" id="PF00113">
    <property type="entry name" value="Enolase_C"/>
    <property type="match status" value="1"/>
</dbReference>
<dbReference type="EMBL" id="CAUJNA010000792">
    <property type="protein sequence ID" value="CAJ1381263.1"/>
    <property type="molecule type" value="Genomic_DNA"/>
</dbReference>
<dbReference type="Gene3D" id="3.20.20.120">
    <property type="entry name" value="Enolase-like C-terminal domain"/>
    <property type="match status" value="1"/>
</dbReference>
<evidence type="ECO:0000256" key="2">
    <source>
        <dbReference type="ARBA" id="ARBA00005031"/>
    </source>
</evidence>
<dbReference type="GO" id="GO:0006096">
    <property type="term" value="P:glycolytic process"/>
    <property type="evidence" value="ECO:0007669"/>
    <property type="project" value="UniProtKB-KW"/>
</dbReference>
<dbReference type="GO" id="GO:0000287">
    <property type="term" value="F:magnesium ion binding"/>
    <property type="evidence" value="ECO:0007669"/>
    <property type="project" value="InterPro"/>
</dbReference>